<evidence type="ECO:0000256" key="2">
    <source>
        <dbReference type="ARBA" id="ARBA00011971"/>
    </source>
</evidence>
<keyword evidence="6" id="KW-0460">Magnesium</keyword>
<comment type="caution">
    <text evidence="6">Lacks conserved residue(s) required for the propagation of feature annotation.</text>
</comment>
<dbReference type="PANTHER" id="PTHR19278">
    <property type="entry name" value="OROTATE PHOSPHORIBOSYLTRANSFERASE"/>
    <property type="match status" value="1"/>
</dbReference>
<feature type="domain" description="Phosphoribosyltransferase" evidence="7">
    <location>
        <begin position="82"/>
        <end position="193"/>
    </location>
</feature>
<comment type="catalytic activity">
    <reaction evidence="6">
        <text>orotidine 5'-phosphate + diphosphate = orotate + 5-phospho-alpha-D-ribose 1-diphosphate</text>
        <dbReference type="Rhea" id="RHEA:10380"/>
        <dbReference type="ChEBI" id="CHEBI:30839"/>
        <dbReference type="ChEBI" id="CHEBI:33019"/>
        <dbReference type="ChEBI" id="CHEBI:57538"/>
        <dbReference type="ChEBI" id="CHEBI:58017"/>
        <dbReference type="EC" id="2.4.2.10"/>
    </reaction>
</comment>
<name>C7NRM0_HALUD</name>
<dbReference type="NCBIfam" id="TIGR00336">
    <property type="entry name" value="pyrE"/>
    <property type="match status" value="1"/>
</dbReference>
<keyword evidence="3 6" id="KW-0328">Glycosyltransferase</keyword>
<evidence type="ECO:0000259" key="7">
    <source>
        <dbReference type="Pfam" id="PF00156"/>
    </source>
</evidence>
<dbReference type="GO" id="GO:0019856">
    <property type="term" value="P:pyrimidine nucleobase biosynthetic process"/>
    <property type="evidence" value="ECO:0007669"/>
    <property type="project" value="TreeGrafter"/>
</dbReference>
<evidence type="ECO:0000256" key="3">
    <source>
        <dbReference type="ARBA" id="ARBA00022676"/>
    </source>
</evidence>
<dbReference type="GO" id="GO:0044205">
    <property type="term" value="P:'de novo' UMP biosynthetic process"/>
    <property type="evidence" value="ECO:0007669"/>
    <property type="project" value="UniProtKB-UniRule"/>
</dbReference>
<evidence type="ECO:0000313" key="9">
    <source>
        <dbReference type="Proteomes" id="UP000002071"/>
    </source>
</evidence>
<dbReference type="GO" id="GO:0000287">
    <property type="term" value="F:magnesium ion binding"/>
    <property type="evidence" value="ECO:0007669"/>
    <property type="project" value="UniProtKB-UniRule"/>
</dbReference>
<evidence type="ECO:0000313" key="8">
    <source>
        <dbReference type="EMBL" id="ACV11956.1"/>
    </source>
</evidence>
<dbReference type="PANTHER" id="PTHR19278:SF9">
    <property type="entry name" value="URIDINE 5'-MONOPHOSPHATE SYNTHASE"/>
    <property type="match status" value="1"/>
</dbReference>
<feature type="binding site" description="in other chain" evidence="6">
    <location>
        <begin position="153"/>
        <end position="161"/>
    </location>
    <ligand>
        <name>5-phospho-alpha-D-ribose 1-diphosphate</name>
        <dbReference type="ChEBI" id="CHEBI:58017"/>
        <note>ligand shared between dimeric partners</note>
    </ligand>
</feature>
<evidence type="ECO:0000256" key="5">
    <source>
        <dbReference type="ARBA" id="ARBA00022975"/>
    </source>
</evidence>
<feature type="binding site" evidence="6">
    <location>
        <position position="131"/>
    </location>
    <ligand>
        <name>5-phospho-alpha-D-ribose 1-diphosphate</name>
        <dbReference type="ChEBI" id="CHEBI:58017"/>
        <note>ligand shared between dimeric partners</note>
    </ligand>
</feature>
<dbReference type="InterPro" id="IPR023031">
    <property type="entry name" value="OPRT"/>
</dbReference>
<dbReference type="GO" id="GO:0004588">
    <property type="term" value="F:orotate phosphoribosyltransferase activity"/>
    <property type="evidence" value="ECO:0007669"/>
    <property type="project" value="UniProtKB-UniRule"/>
</dbReference>
<comment type="similarity">
    <text evidence="6">Belongs to the purine/pyrimidine phosphoribosyltransferase family. PyrE subfamily.</text>
</comment>
<reference evidence="8 9" key="1">
    <citation type="journal article" date="2009" name="Stand. Genomic Sci.">
        <title>Complete genome sequence of Halorhabdus utahensis type strain (AX-2).</title>
        <authorList>
            <person name="Anderson I."/>
            <person name="Tindall B.J."/>
            <person name="Pomrenke H."/>
            <person name="Goker M."/>
            <person name="Lapidus A."/>
            <person name="Nolan M."/>
            <person name="Copeland A."/>
            <person name="Glavina Del Rio T."/>
            <person name="Chen F."/>
            <person name="Tice H."/>
            <person name="Cheng J.F."/>
            <person name="Lucas S."/>
            <person name="Chertkov O."/>
            <person name="Bruce D."/>
            <person name="Brettin T."/>
            <person name="Detter J.C."/>
            <person name="Han C."/>
            <person name="Goodwin L."/>
            <person name="Land M."/>
            <person name="Hauser L."/>
            <person name="Chang Y.J."/>
            <person name="Jeffries C.D."/>
            <person name="Pitluck S."/>
            <person name="Pati A."/>
            <person name="Mavromatis K."/>
            <person name="Ivanova N."/>
            <person name="Ovchinnikova G."/>
            <person name="Chen A."/>
            <person name="Palaniappan K."/>
            <person name="Chain P."/>
            <person name="Rohde M."/>
            <person name="Bristow J."/>
            <person name="Eisen J.A."/>
            <person name="Markowitz V."/>
            <person name="Hugenholtz P."/>
            <person name="Kyrpides N.C."/>
            <person name="Klenk H.P."/>
        </authorList>
    </citation>
    <scope>NUCLEOTIDE SEQUENCE [LARGE SCALE GENOMIC DNA]</scope>
    <source>
        <strain evidence="9">DSM 12940 / JCM 11049 / AX-2</strain>
    </source>
</reference>
<accession>C7NRM0</accession>
<comment type="subunit">
    <text evidence="6">Homodimer.</text>
</comment>
<protein>
    <recommendedName>
        <fullName evidence="2 6">Orotate phosphoribosyltransferase</fullName>
        <shortName evidence="6">OPRT</shortName>
        <shortName evidence="6">OPRTase</shortName>
        <ecNumber evidence="2 6">2.4.2.10</ecNumber>
    </recommendedName>
</protein>
<feature type="binding site" evidence="6">
    <location>
        <position position="127"/>
    </location>
    <ligand>
        <name>5-phospho-alpha-D-ribose 1-diphosphate</name>
        <dbReference type="ChEBI" id="CHEBI:58017"/>
        <note>ligand shared between dimeric partners</note>
    </ligand>
</feature>
<dbReference type="InterPro" id="IPR029057">
    <property type="entry name" value="PRTase-like"/>
</dbReference>
<dbReference type="eggNOG" id="arCOG00029">
    <property type="taxonomic scope" value="Archaea"/>
</dbReference>
<dbReference type="InterPro" id="IPR000836">
    <property type="entry name" value="PRTase_dom"/>
</dbReference>
<feature type="binding site" evidence="6">
    <location>
        <position position="157"/>
    </location>
    <ligand>
        <name>orotate</name>
        <dbReference type="ChEBI" id="CHEBI:30839"/>
    </ligand>
</feature>
<dbReference type="STRING" id="519442.Huta_1784"/>
<keyword evidence="9" id="KW-1185">Reference proteome</keyword>
<evidence type="ECO:0000256" key="4">
    <source>
        <dbReference type="ARBA" id="ARBA00022679"/>
    </source>
</evidence>
<dbReference type="AlphaFoldDB" id="C7NRM0"/>
<dbReference type="UniPathway" id="UPA00070">
    <property type="reaction ID" value="UER00119"/>
</dbReference>
<dbReference type="HOGENOM" id="CLU_074878_2_0_2"/>
<keyword evidence="4 6" id="KW-0808">Transferase</keyword>
<dbReference type="Pfam" id="PF00156">
    <property type="entry name" value="Pribosyltran"/>
    <property type="match status" value="1"/>
</dbReference>
<feature type="binding site" description="in other chain" evidence="6">
    <location>
        <position position="128"/>
    </location>
    <ligand>
        <name>5-phospho-alpha-D-ribose 1-diphosphate</name>
        <dbReference type="ChEBI" id="CHEBI:58017"/>
        <note>ligand shared between dimeric partners</note>
    </ligand>
</feature>
<sequence length="215" mass="23444">MRSSKRSDPFARISSDGRGVVRAADWSDSDGYYPAHHPDRCMTELLIDALREAEAVRYGEFELSHGGTSDYYVDKYIFETDPTCLRLIAEAFSERLDGTTLAGVALGAVPLVAVTSAETDTPYVIVRKQQKAYGTGNLIEGELDEGEEVVVLEDIATTGQSAIDAVEALREAGAVVNRVLVVVDRQEGAREHLAEHDIELESLVTAEELLAADRD</sequence>
<dbReference type="EC" id="2.4.2.10" evidence="2 6"/>
<feature type="binding site" evidence="6">
    <location>
        <position position="185"/>
    </location>
    <ligand>
        <name>orotate</name>
        <dbReference type="ChEBI" id="CHEBI:30839"/>
    </ligand>
</feature>
<comment type="cofactor">
    <cofactor evidence="6">
        <name>Mg(2+)</name>
        <dbReference type="ChEBI" id="CHEBI:18420"/>
    </cofactor>
</comment>
<dbReference type="Gene3D" id="3.40.50.2020">
    <property type="match status" value="1"/>
</dbReference>
<organism evidence="8 9">
    <name type="scientific">Halorhabdus utahensis (strain DSM 12940 / JCM 11049 / AX-2)</name>
    <dbReference type="NCBI Taxonomy" id="519442"/>
    <lineage>
        <taxon>Archaea</taxon>
        <taxon>Methanobacteriati</taxon>
        <taxon>Methanobacteriota</taxon>
        <taxon>Stenosarchaea group</taxon>
        <taxon>Halobacteria</taxon>
        <taxon>Halobacteriales</taxon>
        <taxon>Haloarculaceae</taxon>
        <taxon>Halorhabdus</taxon>
    </lineage>
</organism>
<dbReference type="Proteomes" id="UP000002071">
    <property type="component" value="Chromosome"/>
</dbReference>
<evidence type="ECO:0000256" key="6">
    <source>
        <dbReference type="HAMAP-Rule" id="MF_01208"/>
    </source>
</evidence>
<comment type="function">
    <text evidence="6">Catalyzes the transfer of a ribosyl phosphate group from 5-phosphoribose 1-diphosphate to orotate, leading to the formation of orotidine monophosphate (OMP).</text>
</comment>
<dbReference type="SUPFAM" id="SSF53271">
    <property type="entry name" value="PRTase-like"/>
    <property type="match status" value="1"/>
</dbReference>
<gene>
    <name evidence="6" type="primary">pyrE</name>
    <name evidence="8" type="ordered locus">Huta_1784</name>
</gene>
<dbReference type="EMBL" id="CP001687">
    <property type="protein sequence ID" value="ACV11956.1"/>
    <property type="molecule type" value="Genomic_DNA"/>
</dbReference>
<dbReference type="InterPro" id="IPR004467">
    <property type="entry name" value="Or_phspho_trans_dom"/>
</dbReference>
<keyword evidence="5 6" id="KW-0665">Pyrimidine biosynthesis</keyword>
<evidence type="ECO:0000256" key="1">
    <source>
        <dbReference type="ARBA" id="ARBA00004889"/>
    </source>
</evidence>
<comment type="pathway">
    <text evidence="1 6">Pyrimidine metabolism; UMP biosynthesis via de novo pathway; UMP from orotate: step 1/2.</text>
</comment>
<dbReference type="CDD" id="cd06223">
    <property type="entry name" value="PRTases_typeI"/>
    <property type="match status" value="1"/>
</dbReference>
<dbReference type="KEGG" id="hut:Huta_1784"/>
<proteinExistence type="inferred from homology"/>
<dbReference type="HAMAP" id="MF_01208">
    <property type="entry name" value="PyrE"/>
    <property type="match status" value="1"/>
</dbReference>